<dbReference type="EMBL" id="CAADFP010000162">
    <property type="protein sequence ID" value="VFK32272.1"/>
    <property type="molecule type" value="Genomic_DNA"/>
</dbReference>
<proteinExistence type="predicted"/>
<gene>
    <name evidence="1" type="ORF">BECKLPF1236A_GA0070988_101702</name>
    <name evidence="2" type="ORF">BECKLPF1236C_GA0070990_101622</name>
</gene>
<organism evidence="2">
    <name type="scientific">Candidatus Kentrum sp. LPFa</name>
    <dbReference type="NCBI Taxonomy" id="2126335"/>
    <lineage>
        <taxon>Bacteria</taxon>
        <taxon>Pseudomonadati</taxon>
        <taxon>Pseudomonadota</taxon>
        <taxon>Gammaproteobacteria</taxon>
        <taxon>Candidatus Kentrum</taxon>
    </lineage>
</organism>
<sequence>MFISAQLRKRVGLLYRFFISVNHASLVVRRSFAREHFQMVGLDVSRRLLFIELVVIGGIWYANIKPAEAL</sequence>
<dbReference type="EMBL" id="CAADFM010000170">
    <property type="protein sequence ID" value="VFK17415.1"/>
    <property type="molecule type" value="Genomic_DNA"/>
</dbReference>
<name>A0A450XSM8_9GAMM</name>
<evidence type="ECO:0000313" key="2">
    <source>
        <dbReference type="EMBL" id="VFK32272.1"/>
    </source>
</evidence>
<protein>
    <submittedName>
        <fullName evidence="2">Uncharacterized protein</fullName>
    </submittedName>
</protein>
<dbReference type="AlphaFoldDB" id="A0A450XSM8"/>
<evidence type="ECO:0000313" key="1">
    <source>
        <dbReference type="EMBL" id="VFK17415.1"/>
    </source>
</evidence>
<accession>A0A450XSM8</accession>
<reference evidence="2" key="1">
    <citation type="submission" date="2019-02" db="EMBL/GenBank/DDBJ databases">
        <authorList>
            <person name="Gruber-Vodicka R. H."/>
            <person name="Seah K. B. B."/>
        </authorList>
    </citation>
    <scope>NUCLEOTIDE SEQUENCE</scope>
    <source>
        <strain evidence="1">BECK_S312</strain>
        <strain evidence="2">BECK_S426</strain>
    </source>
</reference>